<dbReference type="InterPro" id="IPR037455">
    <property type="entry name" value="LucA/IucC-like"/>
</dbReference>
<feature type="domain" description="Aerobactin siderophore biosynthesis IucA/IucC N-terminal" evidence="2">
    <location>
        <begin position="155"/>
        <end position="384"/>
    </location>
</feature>
<evidence type="ECO:0000259" key="2">
    <source>
        <dbReference type="Pfam" id="PF04183"/>
    </source>
</evidence>
<organism evidence="3 4">
    <name type="scientific">Klebsiella pneumoniae</name>
    <dbReference type="NCBI Taxonomy" id="573"/>
    <lineage>
        <taxon>Bacteria</taxon>
        <taxon>Pseudomonadati</taxon>
        <taxon>Pseudomonadota</taxon>
        <taxon>Gammaproteobacteria</taxon>
        <taxon>Enterobacterales</taxon>
        <taxon>Enterobacteriaceae</taxon>
        <taxon>Klebsiella/Raoultella group</taxon>
        <taxon>Klebsiella</taxon>
        <taxon>Klebsiella pneumoniae complex</taxon>
    </lineage>
</organism>
<reference evidence="3 4" key="1">
    <citation type="submission" date="2018-06" db="EMBL/GenBank/DDBJ databases">
        <authorList>
            <consortium name="Pathogen Informatics"/>
            <person name="Doyle S."/>
        </authorList>
    </citation>
    <scope>NUCLEOTIDE SEQUENCE [LARGE SCALE GENOMIC DNA]</scope>
    <source>
        <strain evidence="3 4">NCTC9128</strain>
    </source>
</reference>
<proteinExistence type="inferred from homology"/>
<dbReference type="PANTHER" id="PTHR34384:SF5">
    <property type="entry name" value="L-2,3-DIAMINOPROPANOATE--CITRATE LIGASE"/>
    <property type="match status" value="1"/>
</dbReference>
<dbReference type="GO" id="GO:0019290">
    <property type="term" value="P:siderophore biosynthetic process"/>
    <property type="evidence" value="ECO:0007669"/>
    <property type="project" value="InterPro"/>
</dbReference>
<dbReference type="Pfam" id="PF04183">
    <property type="entry name" value="IucA_IucC"/>
    <property type="match status" value="1"/>
</dbReference>
<keyword evidence="3" id="KW-0436">Ligase</keyword>
<dbReference type="InterPro" id="IPR007310">
    <property type="entry name" value="Aerobactin_biosyn_IucA/IucC_N"/>
</dbReference>
<name>A0A2X3C1N8_KLEPN</name>
<protein>
    <submittedName>
        <fullName evidence="3">IucC</fullName>
        <ecNumber evidence="3">6.3.2.-</ecNumber>
    </submittedName>
</protein>
<dbReference type="PANTHER" id="PTHR34384">
    <property type="entry name" value="L-2,3-DIAMINOPROPANOATE--CITRATE LIGASE"/>
    <property type="match status" value="1"/>
</dbReference>
<comment type="similarity">
    <text evidence="1">Belongs to the IucA/IucC family.</text>
</comment>
<dbReference type="Gene3D" id="1.10.510.40">
    <property type="match status" value="1"/>
</dbReference>
<dbReference type="GO" id="GO:0016874">
    <property type="term" value="F:ligase activity"/>
    <property type="evidence" value="ECO:0007669"/>
    <property type="project" value="UniProtKB-KW"/>
</dbReference>
<evidence type="ECO:0000256" key="1">
    <source>
        <dbReference type="ARBA" id="ARBA00007832"/>
    </source>
</evidence>
<dbReference type="AlphaFoldDB" id="A0A2X3C1N8"/>
<accession>A0A2X3C1N8</accession>
<evidence type="ECO:0000313" key="4">
    <source>
        <dbReference type="Proteomes" id="UP000251088"/>
    </source>
</evidence>
<dbReference type="Proteomes" id="UP000251088">
    <property type="component" value="Unassembled WGS sequence"/>
</dbReference>
<evidence type="ECO:0000313" key="3">
    <source>
        <dbReference type="EMBL" id="SQC05746.1"/>
    </source>
</evidence>
<sequence length="463" mass="52301">MGIFIDKILIIMTSEICLTMTLPTKTSTLDVAAQCFLNSLVRETKDWRLTEYQPTQLIIPLGEQQALHFRVAYFSPTQHHRFEFPARLVTASGSHPVDFATLSRLIVDKLQHQLLLPATSCETFHQRVMESHAHTQQAIDARHDWAALREKALNFGEAEQALLVGHAFHPAPKSHEPFNQQEAERYLPDFAPHFPLRWFAVNKTQIAGESLHLNLQQRLTRFAAENAPQLLNELSDNQWLFPLHPWQGEYLLQQEWCQELVAKGLIKDLGEAGAPWLPTTSSRSLYCATSRDMIKFSLSVRLTNSVRTLSVKEVKRGMRLARLAQTDDWQTLQARFPTFRVMQEDGWAGLRDLHGNIMQESLFALRENLLVDQPQSQTNVLVSLTQAAPDGGDSLLVAAVKRLSDRLGITAQQAAHAWVDAYCHQVLKPLFTAEADYGLVLLAHQQKYSGSDAWGSAGRAYLP</sequence>
<dbReference type="EMBL" id="UAWN01000002">
    <property type="protein sequence ID" value="SQC05746.1"/>
    <property type="molecule type" value="Genomic_DNA"/>
</dbReference>
<gene>
    <name evidence="3" type="primary">iucA_1</name>
    <name evidence="3" type="ORF">NCTC9128_00329</name>
</gene>
<dbReference type="EC" id="6.3.2.-" evidence="3"/>